<name>A0ABR3CIA9_9PEZI</name>
<dbReference type="GeneID" id="92008139"/>
<dbReference type="Proteomes" id="UP001430584">
    <property type="component" value="Unassembled WGS sequence"/>
</dbReference>
<keyword evidence="2" id="KW-0472">Membrane</keyword>
<feature type="transmembrane region" description="Helical" evidence="2">
    <location>
        <begin position="1055"/>
        <end position="1083"/>
    </location>
</feature>
<reference evidence="3 4" key="1">
    <citation type="submission" date="2024-02" db="EMBL/GenBank/DDBJ databases">
        <title>De novo assembly and annotation of 12 fungi associated with fruit tree decline syndrome in Ontario, Canada.</title>
        <authorList>
            <person name="Sulman M."/>
            <person name="Ellouze W."/>
            <person name="Ilyukhin E."/>
        </authorList>
    </citation>
    <scope>NUCLEOTIDE SEQUENCE [LARGE SCALE GENOMIC DNA]</scope>
    <source>
        <strain evidence="3 4">FDS-637</strain>
    </source>
</reference>
<feature type="region of interest" description="Disordered" evidence="1">
    <location>
        <begin position="94"/>
        <end position="113"/>
    </location>
</feature>
<feature type="transmembrane region" description="Helical" evidence="2">
    <location>
        <begin position="1139"/>
        <end position="1158"/>
    </location>
</feature>
<feature type="region of interest" description="Disordered" evidence="1">
    <location>
        <begin position="764"/>
        <end position="794"/>
    </location>
</feature>
<feature type="region of interest" description="Disordered" evidence="1">
    <location>
        <begin position="542"/>
        <end position="570"/>
    </location>
</feature>
<feature type="transmembrane region" description="Helical" evidence="2">
    <location>
        <begin position="1197"/>
        <end position="1214"/>
    </location>
</feature>
<feature type="region of interest" description="Disordered" evidence="1">
    <location>
        <begin position="916"/>
        <end position="937"/>
    </location>
</feature>
<feature type="transmembrane region" description="Helical" evidence="2">
    <location>
        <begin position="1234"/>
        <end position="1257"/>
    </location>
</feature>
<dbReference type="RefSeq" id="XP_066633397.1">
    <property type="nucleotide sequence ID" value="XM_066775516.1"/>
</dbReference>
<feature type="compositionally biased region" description="Acidic residues" evidence="1">
    <location>
        <begin position="772"/>
        <end position="793"/>
    </location>
</feature>
<keyword evidence="4" id="KW-1185">Reference proteome</keyword>
<comment type="caution">
    <text evidence="3">The sequence shown here is derived from an EMBL/GenBank/DDBJ whole genome shotgun (WGS) entry which is preliminary data.</text>
</comment>
<gene>
    <name evidence="3" type="ORF">SLS55_004054</name>
</gene>
<feature type="compositionally biased region" description="Polar residues" evidence="1">
    <location>
        <begin position="916"/>
        <end position="936"/>
    </location>
</feature>
<feature type="region of interest" description="Disordered" evidence="1">
    <location>
        <begin position="1265"/>
        <end position="1293"/>
    </location>
</feature>
<evidence type="ECO:0000256" key="1">
    <source>
        <dbReference type="SAM" id="MobiDB-lite"/>
    </source>
</evidence>
<dbReference type="EMBL" id="JAJVCZ030000004">
    <property type="protein sequence ID" value="KAL0260368.1"/>
    <property type="molecule type" value="Genomic_DNA"/>
</dbReference>
<keyword evidence="2" id="KW-1133">Transmembrane helix</keyword>
<evidence type="ECO:0000256" key="2">
    <source>
        <dbReference type="SAM" id="Phobius"/>
    </source>
</evidence>
<evidence type="ECO:0000313" key="3">
    <source>
        <dbReference type="EMBL" id="KAL0260368.1"/>
    </source>
</evidence>
<feature type="transmembrane region" description="Helical" evidence="2">
    <location>
        <begin position="1104"/>
        <end position="1127"/>
    </location>
</feature>
<feature type="region of interest" description="Disordered" evidence="1">
    <location>
        <begin position="128"/>
        <end position="153"/>
    </location>
</feature>
<evidence type="ECO:0000313" key="4">
    <source>
        <dbReference type="Proteomes" id="UP001430584"/>
    </source>
</evidence>
<feature type="compositionally biased region" description="Low complexity" evidence="1">
    <location>
        <begin position="437"/>
        <end position="461"/>
    </location>
</feature>
<protein>
    <submittedName>
        <fullName evidence="3">Uncharacterized protein</fullName>
    </submittedName>
</protein>
<feature type="compositionally biased region" description="Basic and acidic residues" evidence="1">
    <location>
        <begin position="102"/>
        <end position="113"/>
    </location>
</feature>
<feature type="transmembrane region" description="Helical" evidence="2">
    <location>
        <begin position="29"/>
        <end position="50"/>
    </location>
</feature>
<sequence length="1293" mass="129342">MSSKTQTAPRKGVAAGDSAQHQRYISFKALLIGLCALFASFFFLASSRILHKPKSQVDLIFEELAPSVTRADLREATAAVNEVLSQLIVELRAHSSRPSKHPPGEPTKELEPAKRQLIPNLLGGLFDDDDTSDDSKGNAAEGSTAGTNDDDGGLSSLLSGLLGGGDGGSDGPISTLAKPLVNAIGNLVSEGVSGQGPLGGILGGITDALGSGANALGAGVGEGAIKGLNLGNMTTIRTTNKAQGSGISAIAKNLGEGASEAIFSNLDIGKLTPSSESLALAASALGSGLGNGSASGLKLSPNISSPDTAQTGIAGLAGNLGFGLTDGLFGNIDAASLLNGQTSQGFMKTLAQIPGPAGRGLGQGAAIGLRLANASSASTDNSNNTFDASTASESFARELASGFLGNTNIQQVDQEQLLATVAQVAPAVGQGLGRGAAAGLKGQSSASTASSSLPPASSAASVKGAGDKRQADSTTSDSGSLDFQGIAGDFSESLAQSFIGNVDVSQLGGAEAQKQLLNTLSQAAPYAGSGLGQGAAEGLGLTDKARSGSAGSKRVATRQTSGEEDDDASVGDIAQDFTRSLSSTFLSNVNLSSLVSNAAGQGSEMIGPAVQGLAQGLGGGAATGLGLQKDVQEPIDSQDIESVLKGFSRSLTTSFLANGTLENIQAKAANAASIPVVPAVQGLAKGFGSGAASAFGLKEATVVDPSATDIPTVAQGFSDSLTQSFLSNGTAKKLTDMLGDQGPVMLASIVEGLGRGFGSGAAESLGLQSAESDSDSSDSSDSESEDSDSEDLDAPTVAQKFSKALTTSFLTDDTLDKITQKAMSAGGGLGENIDFSKLAEGLGIGLIDGASTAIFMQTGMDNASLTENSQQFNDTVGGAATGFGRGVSSEAIKAVFSAFGNKDVAGNLADELDTSTDLVNTPAGSSPSDAPTTSKRSVAIARKPAKRQAQLNTTDAVNALAQNLNITTLNSLIQQGADALGCTGVGGLIQVGLGLQQNLLDGQTPNLPSPKNIPFLSQLDQTINITSSNNNDLFLFQLDLPTLTLTVNRLPIVKLAAFLAAHVAAVALAFYLLLPAALALGAARGLAVDILNRPDKLRFAPRAVTALQAFAVPAFAAAGAGLGAAAAGSAAHARTPHQIVGWVTLGAAVLGGGLHVAATRANANANGEAAGAKKKNAAAVDAKQQHQQKTLRRASDAVAQLVLGLAQVELVLGFQDLNEISFCATQGVPLPLAVAAGAVLTAVVFGSAGAVGLKVVVGRWGRERRKNGGAAAGEEKGTGEAAQPPALVSRFST</sequence>
<keyword evidence="2" id="KW-0812">Transmembrane</keyword>
<proteinExistence type="predicted"/>
<organism evidence="3 4">
    <name type="scientific">Diplodia seriata</name>
    <dbReference type="NCBI Taxonomy" id="420778"/>
    <lineage>
        <taxon>Eukaryota</taxon>
        <taxon>Fungi</taxon>
        <taxon>Dikarya</taxon>
        <taxon>Ascomycota</taxon>
        <taxon>Pezizomycotina</taxon>
        <taxon>Dothideomycetes</taxon>
        <taxon>Dothideomycetes incertae sedis</taxon>
        <taxon>Botryosphaeriales</taxon>
        <taxon>Botryosphaeriaceae</taxon>
        <taxon>Diplodia</taxon>
    </lineage>
</organism>
<feature type="region of interest" description="Disordered" evidence="1">
    <location>
        <begin position="435"/>
        <end position="480"/>
    </location>
</feature>
<accession>A0ABR3CIA9</accession>